<reference evidence="1" key="1">
    <citation type="journal article" date="2019" name="bioRxiv">
        <title>The Genome of the Zebra Mussel, Dreissena polymorpha: A Resource for Invasive Species Research.</title>
        <authorList>
            <person name="McCartney M.A."/>
            <person name="Auch B."/>
            <person name="Kono T."/>
            <person name="Mallez S."/>
            <person name="Zhang Y."/>
            <person name="Obille A."/>
            <person name="Becker A."/>
            <person name="Abrahante J.E."/>
            <person name="Garbe J."/>
            <person name="Badalamenti J.P."/>
            <person name="Herman A."/>
            <person name="Mangelson H."/>
            <person name="Liachko I."/>
            <person name="Sullivan S."/>
            <person name="Sone E.D."/>
            <person name="Koren S."/>
            <person name="Silverstein K.A.T."/>
            <person name="Beckman K.B."/>
            <person name="Gohl D.M."/>
        </authorList>
    </citation>
    <scope>NUCLEOTIDE SEQUENCE</scope>
    <source>
        <strain evidence="1">Duluth1</strain>
        <tissue evidence="1">Whole animal</tissue>
    </source>
</reference>
<dbReference type="SUPFAM" id="SSF144000">
    <property type="entry name" value="Oxysterol-binding protein-like"/>
    <property type="match status" value="1"/>
</dbReference>
<name>A0A9D4MU73_DREPO</name>
<comment type="caution">
    <text evidence="1">The sequence shown here is derived from an EMBL/GenBank/DDBJ whole genome shotgun (WGS) entry which is preliminary data.</text>
</comment>
<dbReference type="Proteomes" id="UP000828390">
    <property type="component" value="Unassembled WGS sequence"/>
</dbReference>
<dbReference type="InterPro" id="IPR037239">
    <property type="entry name" value="OSBP_sf"/>
</dbReference>
<protein>
    <submittedName>
        <fullName evidence="1">Uncharacterized protein</fullName>
    </submittedName>
</protein>
<dbReference type="AlphaFoldDB" id="A0A9D4MU73"/>
<evidence type="ECO:0000313" key="1">
    <source>
        <dbReference type="EMBL" id="KAH3883415.1"/>
    </source>
</evidence>
<sequence>MSWIPLNLGYRGYCTWFGCHGYDYVSAPPVVHEEEVEDEEEYHDQDLGGVEEHKSIILHLLSQLKLGMDLTKVSLSYYSCCPSSN</sequence>
<accession>A0A9D4MU73</accession>
<organism evidence="1 2">
    <name type="scientific">Dreissena polymorpha</name>
    <name type="common">Zebra mussel</name>
    <name type="synonym">Mytilus polymorpha</name>
    <dbReference type="NCBI Taxonomy" id="45954"/>
    <lineage>
        <taxon>Eukaryota</taxon>
        <taxon>Metazoa</taxon>
        <taxon>Spiralia</taxon>
        <taxon>Lophotrochozoa</taxon>
        <taxon>Mollusca</taxon>
        <taxon>Bivalvia</taxon>
        <taxon>Autobranchia</taxon>
        <taxon>Heteroconchia</taxon>
        <taxon>Euheterodonta</taxon>
        <taxon>Imparidentia</taxon>
        <taxon>Neoheterodontei</taxon>
        <taxon>Myida</taxon>
        <taxon>Dreissenoidea</taxon>
        <taxon>Dreissenidae</taxon>
        <taxon>Dreissena</taxon>
    </lineage>
</organism>
<evidence type="ECO:0000313" key="2">
    <source>
        <dbReference type="Proteomes" id="UP000828390"/>
    </source>
</evidence>
<gene>
    <name evidence="1" type="ORF">DPMN_007370</name>
</gene>
<proteinExistence type="predicted"/>
<keyword evidence="2" id="KW-1185">Reference proteome</keyword>
<reference evidence="1" key="2">
    <citation type="submission" date="2020-11" db="EMBL/GenBank/DDBJ databases">
        <authorList>
            <person name="McCartney M.A."/>
            <person name="Auch B."/>
            <person name="Kono T."/>
            <person name="Mallez S."/>
            <person name="Becker A."/>
            <person name="Gohl D.M."/>
            <person name="Silverstein K.A.T."/>
            <person name="Koren S."/>
            <person name="Bechman K.B."/>
            <person name="Herman A."/>
            <person name="Abrahante J.E."/>
            <person name="Garbe J."/>
        </authorList>
    </citation>
    <scope>NUCLEOTIDE SEQUENCE</scope>
    <source>
        <strain evidence="1">Duluth1</strain>
        <tissue evidence="1">Whole animal</tissue>
    </source>
</reference>
<dbReference type="EMBL" id="JAIWYP010000001">
    <property type="protein sequence ID" value="KAH3883415.1"/>
    <property type="molecule type" value="Genomic_DNA"/>
</dbReference>